<keyword evidence="4" id="KW-1185">Reference proteome</keyword>
<dbReference type="Gene3D" id="3.10.20.90">
    <property type="entry name" value="Phosphatidylinositol 3-kinase Catalytic Subunit, Chain A, domain 1"/>
    <property type="match status" value="1"/>
</dbReference>
<dbReference type="OMA" id="EDDDGHW"/>
<proteinExistence type="predicted"/>
<evidence type="ECO:0000259" key="2">
    <source>
        <dbReference type="PROSITE" id="PS51282"/>
    </source>
</evidence>
<dbReference type="GO" id="GO:0008270">
    <property type="term" value="F:zinc ion binding"/>
    <property type="evidence" value="ECO:0007669"/>
    <property type="project" value="InterPro"/>
</dbReference>
<feature type="compositionally biased region" description="Low complexity" evidence="1">
    <location>
        <begin position="360"/>
        <end position="372"/>
    </location>
</feature>
<name>C5K6D3_PERM5</name>
<evidence type="ECO:0000313" key="4">
    <source>
        <dbReference type="Proteomes" id="UP000007800"/>
    </source>
</evidence>
<feature type="region of interest" description="Disordered" evidence="1">
    <location>
        <begin position="352"/>
        <end position="382"/>
    </location>
</feature>
<protein>
    <recommendedName>
        <fullName evidence="2">DWNN domain-containing protein</fullName>
    </recommendedName>
</protein>
<dbReference type="SMART" id="SM01180">
    <property type="entry name" value="DWNN"/>
    <property type="match status" value="1"/>
</dbReference>
<gene>
    <name evidence="3" type="ORF">Pmar_PMAR006745</name>
</gene>
<dbReference type="Proteomes" id="UP000007800">
    <property type="component" value="Unassembled WGS sequence"/>
</dbReference>
<dbReference type="RefSeq" id="XP_002788057.1">
    <property type="nucleotide sequence ID" value="XM_002788011.1"/>
</dbReference>
<dbReference type="InParanoid" id="C5K6D3"/>
<dbReference type="PROSITE" id="PS51282">
    <property type="entry name" value="DWNN"/>
    <property type="match status" value="1"/>
</dbReference>
<dbReference type="EMBL" id="GG670888">
    <property type="protein sequence ID" value="EER19853.1"/>
    <property type="molecule type" value="Genomic_DNA"/>
</dbReference>
<evidence type="ECO:0000313" key="3">
    <source>
        <dbReference type="EMBL" id="EER19853.1"/>
    </source>
</evidence>
<dbReference type="GeneID" id="9058364"/>
<reference evidence="3 4" key="1">
    <citation type="submission" date="2008-07" db="EMBL/GenBank/DDBJ databases">
        <authorList>
            <person name="El-Sayed N."/>
            <person name="Caler E."/>
            <person name="Inman J."/>
            <person name="Amedeo P."/>
            <person name="Hass B."/>
            <person name="Wortman J."/>
        </authorList>
    </citation>
    <scope>NUCLEOTIDE SEQUENCE [LARGE SCALE GENOMIC DNA]</scope>
    <source>
        <strain evidence="4">ATCC 50983 / TXsc</strain>
    </source>
</reference>
<organism evidence="4">
    <name type="scientific">Perkinsus marinus (strain ATCC 50983 / TXsc)</name>
    <dbReference type="NCBI Taxonomy" id="423536"/>
    <lineage>
        <taxon>Eukaryota</taxon>
        <taxon>Sar</taxon>
        <taxon>Alveolata</taxon>
        <taxon>Perkinsozoa</taxon>
        <taxon>Perkinsea</taxon>
        <taxon>Perkinsida</taxon>
        <taxon>Perkinsidae</taxon>
        <taxon>Perkinsus</taxon>
    </lineage>
</organism>
<sequence>MASEAELASQGRLQNVVYFKFKHQNTLDKIAFNAADIAVGELKLLIAEKKECDARDLQLYEMDQSTTENAASGEPGKLYDYDGELIPGNATLLVTRKPSVGRQSRGVRVKGNIVVEHARYFKKTAEEEERDSSPADSSAAPSKRIAKVPETCICPICNNLMLAPEHTPLLLPCCAGTVCKCCLTDTCPLNMVEACRLTQYGDAEGDRKPVEHKIVAAQLASVLHSYASYDFKKETCGFKYPEGLLDKAEEKKEETVREMMEEEEGRGKAKKRGLEEEEDIIDITDDEDDGTIVDLDDEEALAKKARKYRPTVDLIKKERIKREKKEELKDEDDDGHWRTVEQKMMQFARWKEAVEKGKAESTPSETSPTSTSVDDVVAHSVT</sequence>
<feature type="domain" description="DWNN" evidence="2">
    <location>
        <begin position="17"/>
        <end position="98"/>
    </location>
</feature>
<dbReference type="OrthoDB" id="6105938at2759"/>
<evidence type="ECO:0000256" key="1">
    <source>
        <dbReference type="SAM" id="MobiDB-lite"/>
    </source>
</evidence>
<dbReference type="InterPro" id="IPR014891">
    <property type="entry name" value="DWNN_domain"/>
</dbReference>
<dbReference type="AlphaFoldDB" id="C5K6D3"/>
<accession>C5K6D3</accession>
<dbReference type="Pfam" id="PF08783">
    <property type="entry name" value="DWNN"/>
    <property type="match status" value="1"/>
</dbReference>